<dbReference type="Gene3D" id="1.10.260.40">
    <property type="entry name" value="lambda repressor-like DNA-binding domains"/>
    <property type="match status" value="1"/>
</dbReference>
<evidence type="ECO:0000256" key="1">
    <source>
        <dbReference type="SAM" id="MobiDB-lite"/>
    </source>
</evidence>
<dbReference type="EMBL" id="JADIMS010000080">
    <property type="protein sequence ID" value="MBO8450415.1"/>
    <property type="molecule type" value="Genomic_DNA"/>
</dbReference>
<evidence type="ECO:0000313" key="4">
    <source>
        <dbReference type="Proteomes" id="UP000823616"/>
    </source>
</evidence>
<dbReference type="SUPFAM" id="SSF47413">
    <property type="entry name" value="lambda repressor-like DNA-binding domains"/>
    <property type="match status" value="1"/>
</dbReference>
<dbReference type="InterPro" id="IPR010982">
    <property type="entry name" value="Lambda_DNA-bd_dom_sf"/>
</dbReference>
<evidence type="ECO:0000313" key="3">
    <source>
        <dbReference type="EMBL" id="MBO8450415.1"/>
    </source>
</evidence>
<sequence length="160" mass="17463">MTFKARLRMEMQKKGLNAKGLAASAGISVNTLNMYIGYREAIPSAETAVKLAKALSVTVEYLMEGTPVRPAARKDSADLVAKDSSGDDDGVSLSIEYLIRMEIAKTPRLRLPLLLRLIRAFNQAENPESLFFPPDDRKEPEGESGKESSDPEKPSPGPGR</sequence>
<reference evidence="3" key="1">
    <citation type="submission" date="2020-10" db="EMBL/GenBank/DDBJ databases">
        <authorList>
            <person name="Gilroy R."/>
        </authorList>
    </citation>
    <scope>NUCLEOTIDE SEQUENCE</scope>
    <source>
        <strain evidence="3">B3-4054</strain>
    </source>
</reference>
<dbReference type="Proteomes" id="UP000823616">
    <property type="component" value="Unassembled WGS sequence"/>
</dbReference>
<dbReference type="Pfam" id="PF01381">
    <property type="entry name" value="HTH_3"/>
    <property type="match status" value="1"/>
</dbReference>
<dbReference type="AlphaFoldDB" id="A0A9D9ENX9"/>
<feature type="compositionally biased region" description="Basic and acidic residues" evidence="1">
    <location>
        <begin position="134"/>
        <end position="153"/>
    </location>
</feature>
<dbReference type="PROSITE" id="PS50943">
    <property type="entry name" value="HTH_CROC1"/>
    <property type="match status" value="1"/>
</dbReference>
<feature type="region of interest" description="Disordered" evidence="1">
    <location>
        <begin position="127"/>
        <end position="160"/>
    </location>
</feature>
<dbReference type="InterPro" id="IPR001387">
    <property type="entry name" value="Cro/C1-type_HTH"/>
</dbReference>
<dbReference type="GO" id="GO:0003677">
    <property type="term" value="F:DNA binding"/>
    <property type="evidence" value="ECO:0007669"/>
    <property type="project" value="InterPro"/>
</dbReference>
<proteinExistence type="predicted"/>
<protein>
    <submittedName>
        <fullName evidence="3">Helix-turn-helix transcriptional regulator</fullName>
    </submittedName>
</protein>
<accession>A0A9D9ENX9</accession>
<dbReference type="SMART" id="SM00530">
    <property type="entry name" value="HTH_XRE"/>
    <property type="match status" value="1"/>
</dbReference>
<name>A0A9D9ENX9_9SPIR</name>
<feature type="domain" description="HTH cro/C1-type" evidence="2">
    <location>
        <begin position="7"/>
        <end position="62"/>
    </location>
</feature>
<comment type="caution">
    <text evidence="3">The sequence shown here is derived from an EMBL/GenBank/DDBJ whole genome shotgun (WGS) entry which is preliminary data.</text>
</comment>
<dbReference type="CDD" id="cd00093">
    <property type="entry name" value="HTH_XRE"/>
    <property type="match status" value="1"/>
</dbReference>
<gene>
    <name evidence="3" type="ORF">IAA96_04840</name>
</gene>
<organism evidence="3 4">
    <name type="scientific">Candidatus Avitreponema avistercoris</name>
    <dbReference type="NCBI Taxonomy" id="2840705"/>
    <lineage>
        <taxon>Bacteria</taxon>
        <taxon>Pseudomonadati</taxon>
        <taxon>Spirochaetota</taxon>
        <taxon>Spirochaetia</taxon>
        <taxon>Spirochaetales</taxon>
        <taxon>Candidatus Avitreponema</taxon>
    </lineage>
</organism>
<evidence type="ECO:0000259" key="2">
    <source>
        <dbReference type="PROSITE" id="PS50943"/>
    </source>
</evidence>
<reference evidence="3" key="2">
    <citation type="journal article" date="2021" name="PeerJ">
        <title>Extensive microbial diversity within the chicken gut microbiome revealed by metagenomics and culture.</title>
        <authorList>
            <person name="Gilroy R."/>
            <person name="Ravi A."/>
            <person name="Getino M."/>
            <person name="Pursley I."/>
            <person name="Horton D.L."/>
            <person name="Alikhan N.F."/>
            <person name="Baker D."/>
            <person name="Gharbi K."/>
            <person name="Hall N."/>
            <person name="Watson M."/>
            <person name="Adriaenssens E.M."/>
            <person name="Foster-Nyarko E."/>
            <person name="Jarju S."/>
            <person name="Secka A."/>
            <person name="Antonio M."/>
            <person name="Oren A."/>
            <person name="Chaudhuri R.R."/>
            <person name="La Ragione R."/>
            <person name="Hildebrand F."/>
            <person name="Pallen M.J."/>
        </authorList>
    </citation>
    <scope>NUCLEOTIDE SEQUENCE</scope>
    <source>
        <strain evidence="3">B3-4054</strain>
    </source>
</reference>